<name>A0A9W9HT88_9EURO</name>
<dbReference type="EMBL" id="JAPQKO010000006">
    <property type="protein sequence ID" value="KAJ5155715.1"/>
    <property type="molecule type" value="Genomic_DNA"/>
</dbReference>
<dbReference type="PANTHER" id="PTHR10039">
    <property type="entry name" value="AMELOGENIN"/>
    <property type="match status" value="1"/>
</dbReference>
<dbReference type="SUPFAM" id="SSF52540">
    <property type="entry name" value="P-loop containing nucleoside triphosphate hydrolases"/>
    <property type="match status" value="1"/>
</dbReference>
<evidence type="ECO:0000256" key="2">
    <source>
        <dbReference type="PROSITE-ProRule" id="PRU00023"/>
    </source>
</evidence>
<accession>A0A9W9HT88</accession>
<feature type="domain" description="NACHT" evidence="4">
    <location>
        <begin position="220"/>
        <end position="364"/>
    </location>
</feature>
<dbReference type="Pfam" id="PF12796">
    <property type="entry name" value="Ank_2"/>
    <property type="match status" value="1"/>
</dbReference>
<dbReference type="PROSITE" id="PS50297">
    <property type="entry name" value="ANK_REP_REGION"/>
    <property type="match status" value="2"/>
</dbReference>
<comment type="caution">
    <text evidence="5">The sequence shown here is derived from an EMBL/GenBank/DDBJ whole genome shotgun (WGS) entry which is preliminary data.</text>
</comment>
<dbReference type="Gene3D" id="1.25.40.20">
    <property type="entry name" value="Ankyrin repeat-containing domain"/>
    <property type="match status" value="1"/>
</dbReference>
<feature type="coiled-coil region" evidence="3">
    <location>
        <begin position="32"/>
        <end position="93"/>
    </location>
</feature>
<dbReference type="Proteomes" id="UP001146351">
    <property type="component" value="Unassembled WGS sequence"/>
</dbReference>
<dbReference type="PANTHER" id="PTHR10039:SF16">
    <property type="entry name" value="GPI INOSITOL-DEACYLASE"/>
    <property type="match status" value="1"/>
</dbReference>
<evidence type="ECO:0000313" key="6">
    <source>
        <dbReference type="Proteomes" id="UP001146351"/>
    </source>
</evidence>
<sequence>MAESLAVASGIAGLLSLGIQVTQSLISFYTTYKDQDTDLAKITQNLNNLQSTFRALKVAVDERRSQADTLDLLREVEKAVQKCEEIITELQNECEKFHKGSSAGLKDRVKVAGRRAAYPFRKSTLQKLEEDVSDIRENLSFALDVLQLKRQGQIQDDISEIKSLVERTNASQVSFTIRCWLMAPDASLNHNATCAKCHPGTGLWFVNGHYFRTWLEERNSFLWLNGFAGCGKSVLCSTAIQHTFREIRHKHGVGIAYFYFSFSDEAKQDDKGMLRALLLQLSVQLLDGERDLEQLHLLYKIGSPPVDVLLGSLRRFLERFRDTYILLDALDESPRDYKRDGVLSAIRVIRSWSMPGVHLLVTSRNQKDIRKSLLRKSTETYSHELKHDTELQRLQRWEERHEKIKEKLTTGAQGVFRYVECQLKALRQVQNRNQLDKCLRTLPRGLDETYERALCSIAEENFDDVRRVLTLLCFSARPLTINELIDAHAVDLNEPCQLDRDGRSYFEKVGLVDVCLGLVELSTVEGDDGQSNTFVRIAHFSVQEYLQSDRILQQKAKGFAMQSARANTEIARICLVYLLEPALSRGPLGKEKLTEFPFARFAAMHWYDHYEKCEKERSEIQQLVLRLFKDGMKAFVTWIRLHDLDGPWKNDVNRSLADIPLPLYYAGLLGLEFVLNRILPVDTGDSRLAETVNAQGGLFGNALQAASNRGHDKVVEMLLDRGADVNAQGGFYGNALQAASLNGHDKVVQMLLDRGADVDAQGGLHGNAFQAGSEGGHDKVVEMLLDRGADVNAQGGEYAIAVQAASLNGHDKVVEMLLDRGADDHAE</sequence>
<proteinExistence type="predicted"/>
<evidence type="ECO:0000256" key="1">
    <source>
        <dbReference type="ARBA" id="ARBA00022737"/>
    </source>
</evidence>
<keyword evidence="2" id="KW-0040">ANK repeat</keyword>
<dbReference type="OrthoDB" id="4772757at2759"/>
<reference evidence="5" key="2">
    <citation type="journal article" date="2023" name="IMA Fungus">
        <title>Comparative genomic study of the Penicillium genus elucidates a diverse pangenome and 15 lateral gene transfer events.</title>
        <authorList>
            <person name="Petersen C."/>
            <person name="Sorensen T."/>
            <person name="Nielsen M.R."/>
            <person name="Sondergaard T.E."/>
            <person name="Sorensen J.L."/>
            <person name="Fitzpatrick D.A."/>
            <person name="Frisvad J.C."/>
            <person name="Nielsen K.L."/>
        </authorList>
    </citation>
    <scope>NUCLEOTIDE SEQUENCE</scope>
    <source>
        <strain evidence="5">IBT 21917</strain>
    </source>
</reference>
<keyword evidence="6" id="KW-1185">Reference proteome</keyword>
<dbReference type="InterPro" id="IPR002110">
    <property type="entry name" value="Ankyrin_rpt"/>
</dbReference>
<dbReference type="InterPro" id="IPR027417">
    <property type="entry name" value="P-loop_NTPase"/>
</dbReference>
<evidence type="ECO:0000313" key="5">
    <source>
        <dbReference type="EMBL" id="KAJ5155715.1"/>
    </source>
</evidence>
<organism evidence="5 6">
    <name type="scientific">Penicillium capsulatum</name>
    <dbReference type="NCBI Taxonomy" id="69766"/>
    <lineage>
        <taxon>Eukaryota</taxon>
        <taxon>Fungi</taxon>
        <taxon>Dikarya</taxon>
        <taxon>Ascomycota</taxon>
        <taxon>Pezizomycotina</taxon>
        <taxon>Eurotiomycetes</taxon>
        <taxon>Eurotiomycetidae</taxon>
        <taxon>Eurotiales</taxon>
        <taxon>Aspergillaceae</taxon>
        <taxon>Penicillium</taxon>
    </lineage>
</organism>
<dbReference type="PROSITE" id="PS50088">
    <property type="entry name" value="ANK_REPEAT"/>
    <property type="match status" value="2"/>
</dbReference>
<dbReference type="InterPro" id="IPR036770">
    <property type="entry name" value="Ankyrin_rpt-contain_sf"/>
</dbReference>
<dbReference type="Pfam" id="PF17111">
    <property type="entry name" value="PigL_N"/>
    <property type="match status" value="1"/>
</dbReference>
<dbReference type="InterPro" id="IPR054471">
    <property type="entry name" value="GPIID_WHD"/>
</dbReference>
<dbReference type="InterPro" id="IPR056884">
    <property type="entry name" value="NPHP3-like_N"/>
</dbReference>
<dbReference type="Pfam" id="PF24883">
    <property type="entry name" value="NPHP3_N"/>
    <property type="match status" value="1"/>
</dbReference>
<dbReference type="InterPro" id="IPR031348">
    <property type="entry name" value="PigL_N"/>
</dbReference>
<reference evidence="5" key="1">
    <citation type="submission" date="2022-11" db="EMBL/GenBank/DDBJ databases">
        <authorList>
            <person name="Petersen C."/>
        </authorList>
    </citation>
    <scope>NUCLEOTIDE SEQUENCE</scope>
    <source>
        <strain evidence="5">IBT 21917</strain>
    </source>
</reference>
<evidence type="ECO:0000259" key="4">
    <source>
        <dbReference type="PROSITE" id="PS50837"/>
    </source>
</evidence>
<dbReference type="Pfam" id="PF22939">
    <property type="entry name" value="WHD_GPIID"/>
    <property type="match status" value="1"/>
</dbReference>
<feature type="repeat" description="ANK" evidence="2">
    <location>
        <begin position="701"/>
        <end position="730"/>
    </location>
</feature>
<dbReference type="PROSITE" id="PS50837">
    <property type="entry name" value="NACHT"/>
    <property type="match status" value="1"/>
</dbReference>
<dbReference type="AlphaFoldDB" id="A0A9W9HT88"/>
<gene>
    <name evidence="5" type="ORF">N7492_008518</name>
</gene>
<dbReference type="SMART" id="SM00248">
    <property type="entry name" value="ANK"/>
    <property type="match status" value="4"/>
</dbReference>
<dbReference type="SUPFAM" id="SSF48403">
    <property type="entry name" value="Ankyrin repeat"/>
    <property type="match status" value="1"/>
</dbReference>
<feature type="repeat" description="ANK" evidence="2">
    <location>
        <begin position="734"/>
        <end position="763"/>
    </location>
</feature>
<evidence type="ECO:0000256" key="3">
    <source>
        <dbReference type="SAM" id="Coils"/>
    </source>
</evidence>
<keyword evidence="1" id="KW-0677">Repeat</keyword>
<dbReference type="Gene3D" id="3.40.50.300">
    <property type="entry name" value="P-loop containing nucleotide triphosphate hydrolases"/>
    <property type="match status" value="1"/>
</dbReference>
<dbReference type="InterPro" id="IPR007111">
    <property type="entry name" value="NACHT_NTPase"/>
</dbReference>
<protein>
    <recommendedName>
        <fullName evidence="4">NACHT domain-containing protein</fullName>
    </recommendedName>
</protein>
<keyword evidence="3" id="KW-0175">Coiled coil</keyword>